<dbReference type="InterPro" id="IPR051532">
    <property type="entry name" value="Ester_Hydrolysis_Enzymes"/>
</dbReference>
<feature type="domain" description="SGNH hydrolase-type esterase" evidence="2">
    <location>
        <begin position="29"/>
        <end position="223"/>
    </location>
</feature>
<dbReference type="InterPro" id="IPR013830">
    <property type="entry name" value="SGNH_hydro"/>
</dbReference>
<comment type="caution">
    <text evidence="3">The sequence shown here is derived from an EMBL/GenBank/DDBJ whole genome shotgun (WGS) entry which is preliminary data.</text>
</comment>
<dbReference type="PANTHER" id="PTHR30383">
    <property type="entry name" value="THIOESTERASE 1/PROTEASE 1/LYSOPHOSPHOLIPASE L1"/>
    <property type="match status" value="1"/>
</dbReference>
<keyword evidence="1" id="KW-0732">Signal</keyword>
<dbReference type="Proteomes" id="UP000236000">
    <property type="component" value="Unassembled WGS sequence"/>
</dbReference>
<feature type="signal peptide" evidence="1">
    <location>
        <begin position="1"/>
        <end position="22"/>
    </location>
</feature>
<organism evidence="3 4">
    <name type="scientific">Akkermansia muciniphila</name>
    <dbReference type="NCBI Taxonomy" id="239935"/>
    <lineage>
        <taxon>Bacteria</taxon>
        <taxon>Pseudomonadati</taxon>
        <taxon>Verrucomicrobiota</taxon>
        <taxon>Verrucomicrobiia</taxon>
        <taxon>Verrucomicrobiales</taxon>
        <taxon>Akkermansiaceae</taxon>
        <taxon>Akkermansia</taxon>
    </lineage>
</organism>
<dbReference type="Pfam" id="PF13472">
    <property type="entry name" value="Lipase_GDSL_2"/>
    <property type="match status" value="1"/>
</dbReference>
<dbReference type="SUPFAM" id="SSF52266">
    <property type="entry name" value="SGNH hydrolase"/>
    <property type="match status" value="1"/>
</dbReference>
<proteinExistence type="predicted"/>
<name>A0A2N8HGB9_9BACT</name>
<accession>A0A2N8HGB9</accession>
<dbReference type="PANTHER" id="PTHR30383:SF29">
    <property type="entry name" value="SGNH HYDROLASE-TYPE ESTERASE DOMAIN-CONTAINING PROTEIN"/>
    <property type="match status" value="1"/>
</dbReference>
<dbReference type="InterPro" id="IPR036514">
    <property type="entry name" value="SGNH_hydro_sf"/>
</dbReference>
<reference evidence="3 4" key="1">
    <citation type="journal article" date="2017" name="BMC Genomics">
        <title>Genome sequencing of 39 Akkermansia muciniphila isolates reveals its population structure, genomic and functional diverisity, and global distribution in mammalian gut microbiotas.</title>
        <authorList>
            <person name="Guo X."/>
            <person name="Li S."/>
            <person name="Zhang J."/>
            <person name="Wu F."/>
            <person name="Li X."/>
            <person name="Wu D."/>
            <person name="Zhang M."/>
            <person name="Ou Z."/>
            <person name="Jie Z."/>
            <person name="Yan Q."/>
            <person name="Li P."/>
            <person name="Yi J."/>
            <person name="Peng Y."/>
        </authorList>
    </citation>
    <scope>NUCLEOTIDE SEQUENCE [LARGE SCALE GENOMIC DNA]</scope>
    <source>
        <strain evidence="3 4">GP24</strain>
    </source>
</reference>
<dbReference type="RefSeq" id="WP_102711980.1">
    <property type="nucleotide sequence ID" value="NZ_PJKA01000003.1"/>
</dbReference>
<dbReference type="OrthoDB" id="9777593at2"/>
<evidence type="ECO:0000313" key="4">
    <source>
        <dbReference type="Proteomes" id="UP000236000"/>
    </source>
</evidence>
<evidence type="ECO:0000259" key="2">
    <source>
        <dbReference type="Pfam" id="PF13472"/>
    </source>
</evidence>
<sequence>MNLHLLFASLAAALSLGIAAQAAPTKVACVGDSITFGSGLKPGDARYPQVLGTLMGPDFDVRGFGNPGKTAGDYPGQVGRWYGSTKEHKQSLEFKADVYICNLGINDTGRWWDPKLFAKGYDDLFNAWKSANPKARFFAWGLLGPDYRGPLNKKAFPGNCYPDVRKYAGSDNGSAANRPEAEKLIATVARKHKVGLFDALHPLSDHPEWYVDGLHPTEPGARRIAEITFAKLAKSMKLKQPAPKLEPGTGNVIINNTGESGILLDGWKLTDGSNTLVFENATVIHPKDRLIITIGAETQKDPTKPLEIKSAKSPSAFRLIPAKKH</sequence>
<dbReference type="EMBL" id="PJKA01000003">
    <property type="protein sequence ID" value="PNC19783.1"/>
    <property type="molecule type" value="Genomic_DNA"/>
</dbReference>
<dbReference type="Gene3D" id="3.40.50.1110">
    <property type="entry name" value="SGNH hydrolase"/>
    <property type="match status" value="1"/>
</dbReference>
<dbReference type="GO" id="GO:0016788">
    <property type="term" value="F:hydrolase activity, acting on ester bonds"/>
    <property type="evidence" value="ECO:0007669"/>
    <property type="project" value="UniProtKB-ARBA"/>
</dbReference>
<gene>
    <name evidence="3" type="ORF">CXU22_01870</name>
</gene>
<protein>
    <recommendedName>
        <fullName evidence="2">SGNH hydrolase-type esterase domain-containing protein</fullName>
    </recommendedName>
</protein>
<feature type="chain" id="PRO_5014776527" description="SGNH hydrolase-type esterase domain-containing protein" evidence="1">
    <location>
        <begin position="23"/>
        <end position="325"/>
    </location>
</feature>
<dbReference type="AlphaFoldDB" id="A0A2N8HGB9"/>
<evidence type="ECO:0000313" key="3">
    <source>
        <dbReference type="EMBL" id="PNC19783.1"/>
    </source>
</evidence>
<evidence type="ECO:0000256" key="1">
    <source>
        <dbReference type="SAM" id="SignalP"/>
    </source>
</evidence>